<dbReference type="Pfam" id="PF13358">
    <property type="entry name" value="DDE_3"/>
    <property type="match status" value="1"/>
</dbReference>
<dbReference type="InterPro" id="IPR038717">
    <property type="entry name" value="Tc1-like_DDE_dom"/>
</dbReference>
<accession>A0A0W8D043</accession>
<comment type="caution">
    <text evidence="2">The sequence shown here is derived from an EMBL/GenBank/DDBJ whole genome shotgun (WGS) entry which is preliminary data.</text>
</comment>
<dbReference type="Proteomes" id="UP000054636">
    <property type="component" value="Unassembled WGS sequence"/>
</dbReference>
<protein>
    <recommendedName>
        <fullName evidence="1">Tc1-like transposase DDE domain-containing protein</fullName>
    </recommendedName>
</protein>
<feature type="domain" description="Tc1-like transposase DDE" evidence="1">
    <location>
        <begin position="3"/>
        <end position="84"/>
    </location>
</feature>
<name>A0A0W8D043_PHYNI</name>
<dbReference type="GO" id="GO:0003676">
    <property type="term" value="F:nucleic acid binding"/>
    <property type="evidence" value="ECO:0007669"/>
    <property type="project" value="InterPro"/>
</dbReference>
<reference evidence="2 3" key="1">
    <citation type="submission" date="2015-11" db="EMBL/GenBank/DDBJ databases">
        <title>Genomes and virulence difference between two physiological races of Phytophthora nicotianae.</title>
        <authorList>
            <person name="Liu H."/>
            <person name="Ma X."/>
            <person name="Yu H."/>
            <person name="Fang D."/>
            <person name="Li Y."/>
            <person name="Wang X."/>
            <person name="Wang W."/>
            <person name="Dong Y."/>
            <person name="Xiao B."/>
        </authorList>
    </citation>
    <scope>NUCLEOTIDE SEQUENCE [LARGE SCALE GENOMIC DNA]</scope>
    <source>
        <strain evidence="3">race 1</strain>
    </source>
</reference>
<dbReference type="EMBL" id="LNFP01000758">
    <property type="protein sequence ID" value="KUF89747.1"/>
    <property type="molecule type" value="Genomic_DNA"/>
</dbReference>
<proteinExistence type="predicted"/>
<gene>
    <name evidence="2" type="ORF">AM588_10003349</name>
</gene>
<dbReference type="AlphaFoldDB" id="A0A0W8D043"/>
<evidence type="ECO:0000313" key="3">
    <source>
        <dbReference type="Proteomes" id="UP000054636"/>
    </source>
</evidence>
<sequence>MADLFIAALRSEEYVELQPAKVVIATDNAPPHSDVENLAREYVAADGIMNLNKLEVLRLGPYSPMLNPIEGCWNSLKAKMRRFMAERKQEFLMRGEYDSFAAHRLALMKDAVEACKGVITRRLIWRYERHCLRQCFAAERGFDMELGA</sequence>
<organism evidence="2 3">
    <name type="scientific">Phytophthora nicotianae</name>
    <name type="common">Potato buckeye rot agent</name>
    <name type="synonym">Phytophthora parasitica</name>
    <dbReference type="NCBI Taxonomy" id="4792"/>
    <lineage>
        <taxon>Eukaryota</taxon>
        <taxon>Sar</taxon>
        <taxon>Stramenopiles</taxon>
        <taxon>Oomycota</taxon>
        <taxon>Peronosporomycetes</taxon>
        <taxon>Peronosporales</taxon>
        <taxon>Peronosporaceae</taxon>
        <taxon>Phytophthora</taxon>
    </lineage>
</organism>
<evidence type="ECO:0000259" key="1">
    <source>
        <dbReference type="Pfam" id="PF13358"/>
    </source>
</evidence>
<dbReference type="InterPro" id="IPR036397">
    <property type="entry name" value="RNaseH_sf"/>
</dbReference>
<dbReference type="Gene3D" id="3.30.420.10">
    <property type="entry name" value="Ribonuclease H-like superfamily/Ribonuclease H"/>
    <property type="match status" value="1"/>
</dbReference>
<evidence type="ECO:0000313" key="2">
    <source>
        <dbReference type="EMBL" id="KUF89747.1"/>
    </source>
</evidence>